<evidence type="ECO:0000313" key="3">
    <source>
        <dbReference type="Proteomes" id="UP000007254"/>
    </source>
</evidence>
<proteinExistence type="predicted"/>
<keyword evidence="3" id="KW-1185">Reference proteome</keyword>
<name>G0GD37_WINT7</name>
<feature type="chain" id="PRO_5003400291" description="Lipoprotein" evidence="1">
    <location>
        <begin position="21"/>
        <end position="135"/>
    </location>
</feature>
<reference evidence="2 3" key="1">
    <citation type="submission" date="2011-06" db="EMBL/GenBank/DDBJ databases">
        <title>The complete genome of Spirochaeta thermophila DSM 6578.</title>
        <authorList>
            <consortium name="US DOE Joint Genome Institute (JGI-PGF)"/>
            <person name="Lucas S."/>
            <person name="Lapidus A."/>
            <person name="Bruce D."/>
            <person name="Goodwin L."/>
            <person name="Pitluck S."/>
            <person name="Peters L."/>
            <person name="Kyrpides N."/>
            <person name="Mavromatis K."/>
            <person name="Ivanova N."/>
            <person name="Mikailova N."/>
            <person name="Pagani I."/>
            <person name="Chertkov O."/>
            <person name="Detter J.C."/>
            <person name="Tapia R."/>
            <person name="Han C."/>
            <person name="Land M."/>
            <person name="Hauser L."/>
            <person name="Markowitz V."/>
            <person name="Cheng J.-F."/>
            <person name="Hugenholtz P."/>
            <person name="Woyke T."/>
            <person name="Wu D."/>
            <person name="Spring S."/>
            <person name="Merkhoffer B."/>
            <person name="Schneider S."/>
            <person name="Klenk H.-P."/>
            <person name="Eisen J.A."/>
        </authorList>
    </citation>
    <scope>NUCLEOTIDE SEQUENCE [LARGE SCALE GENOMIC DNA]</scope>
    <source>
        <strain evidence="3">ATCC 700085 / DSM 6578 / Z-1203</strain>
    </source>
</reference>
<evidence type="ECO:0000313" key="2">
    <source>
        <dbReference type="EMBL" id="AEJ62112.1"/>
    </source>
</evidence>
<dbReference type="KEGG" id="stq:Spith_1854"/>
<gene>
    <name evidence="2" type="ordered locus">Spith_1854</name>
</gene>
<dbReference type="AlphaFoldDB" id="G0GD37"/>
<evidence type="ECO:0008006" key="4">
    <source>
        <dbReference type="Google" id="ProtNLM"/>
    </source>
</evidence>
<dbReference type="PROSITE" id="PS51257">
    <property type="entry name" value="PROKAR_LIPOPROTEIN"/>
    <property type="match status" value="1"/>
</dbReference>
<dbReference type="EMBL" id="CP002903">
    <property type="protein sequence ID" value="AEJ62112.1"/>
    <property type="molecule type" value="Genomic_DNA"/>
</dbReference>
<organism evidence="2 3">
    <name type="scientific">Winmispira thermophila (strain ATCC 700085 / DSM 6578 / Z-1203)</name>
    <name type="common">Spirochaeta thermophila</name>
    <dbReference type="NCBI Taxonomy" id="869211"/>
    <lineage>
        <taxon>Bacteria</taxon>
        <taxon>Pseudomonadati</taxon>
        <taxon>Spirochaetota</taxon>
        <taxon>Spirochaetia</taxon>
        <taxon>Winmispirales</taxon>
        <taxon>Winmispiraceae</taxon>
        <taxon>Winmispira</taxon>
    </lineage>
</organism>
<evidence type="ECO:0000256" key="1">
    <source>
        <dbReference type="SAM" id="SignalP"/>
    </source>
</evidence>
<dbReference type="RefSeq" id="WP_014625438.1">
    <property type="nucleotide sequence ID" value="NC_017583.1"/>
</dbReference>
<dbReference type="Proteomes" id="UP000007254">
    <property type="component" value="Chromosome"/>
</dbReference>
<feature type="signal peptide" evidence="1">
    <location>
        <begin position="1"/>
        <end position="20"/>
    </location>
</feature>
<sequence>MKRRAFLPFLGVLITVLVFAGCATTDHGFYKSKGLPKETLVGLKIDGRIIVSTFDGKTVNWIGPTEKTHRVIITSGVHHLTVSYHDGAYSSVSPTTITFDFKPGKYYYLKSETDLIRVFYDIEEISESQFTDVKR</sequence>
<keyword evidence="1" id="KW-0732">Signal</keyword>
<dbReference type="HOGENOM" id="CLU_1884488_0_0_12"/>
<protein>
    <recommendedName>
        <fullName evidence="4">Lipoprotein</fullName>
    </recommendedName>
</protein>
<accession>G0GD37</accession>